<dbReference type="PANTHER" id="PTHR10520:SF12">
    <property type="entry name" value="TRIFUNCTIONAL PURINE BIOSYNTHETIC PROTEIN ADENOSINE-3"/>
    <property type="match status" value="1"/>
</dbReference>
<evidence type="ECO:0000256" key="9">
    <source>
        <dbReference type="ARBA" id="ARBA00022755"/>
    </source>
</evidence>
<dbReference type="RefSeq" id="WP_184742667.1">
    <property type="nucleotide sequence ID" value="NZ_JACHGJ010000001.1"/>
</dbReference>
<evidence type="ECO:0000256" key="8">
    <source>
        <dbReference type="ARBA" id="ARBA00022741"/>
    </source>
</evidence>
<dbReference type="Gene3D" id="3.90.650.10">
    <property type="entry name" value="PurM-like C-terminal domain"/>
    <property type="match status" value="1"/>
</dbReference>
<keyword evidence="19" id="KW-1185">Reference proteome</keyword>
<feature type="domain" description="PurM-like C-terminal" evidence="17">
    <location>
        <begin position="171"/>
        <end position="326"/>
    </location>
</feature>
<dbReference type="FunFam" id="3.90.650.10:FF:000011">
    <property type="entry name" value="Phosphoribosylformylglycinamidine cyclo-ligase"/>
    <property type="match status" value="1"/>
</dbReference>
<evidence type="ECO:0000256" key="15">
    <source>
        <dbReference type="HAMAP-Rule" id="MF_00741"/>
    </source>
</evidence>
<evidence type="ECO:0000256" key="3">
    <source>
        <dbReference type="ARBA" id="ARBA00010280"/>
    </source>
</evidence>
<keyword evidence="7 15" id="KW-0436">Ligase</keyword>
<dbReference type="InterPro" id="IPR036676">
    <property type="entry name" value="PurM-like_C_sf"/>
</dbReference>
<evidence type="ECO:0000256" key="12">
    <source>
        <dbReference type="ARBA" id="ARBA00032931"/>
    </source>
</evidence>
<evidence type="ECO:0000259" key="16">
    <source>
        <dbReference type="Pfam" id="PF00586"/>
    </source>
</evidence>
<dbReference type="SUPFAM" id="SSF55326">
    <property type="entry name" value="PurM N-terminal domain-like"/>
    <property type="match status" value="1"/>
</dbReference>
<dbReference type="AlphaFoldDB" id="A0A841R7A5"/>
<protein>
    <recommendedName>
        <fullName evidence="5 15">Phosphoribosylformylglycinamidine cyclo-ligase</fullName>
        <ecNumber evidence="4 15">6.3.3.1</ecNumber>
    </recommendedName>
    <alternativeName>
        <fullName evidence="12 15">AIR synthase</fullName>
    </alternativeName>
    <alternativeName>
        <fullName evidence="13 15">AIRS</fullName>
    </alternativeName>
    <alternativeName>
        <fullName evidence="11 15">Phosphoribosyl-aminoimidazole synthetase</fullName>
    </alternativeName>
</protein>
<dbReference type="EC" id="6.3.3.1" evidence="4 15"/>
<evidence type="ECO:0000256" key="4">
    <source>
        <dbReference type="ARBA" id="ARBA00013047"/>
    </source>
</evidence>
<dbReference type="NCBIfam" id="TIGR00878">
    <property type="entry name" value="purM"/>
    <property type="match status" value="1"/>
</dbReference>
<feature type="domain" description="PurM-like N-terminal" evidence="16">
    <location>
        <begin position="53"/>
        <end position="158"/>
    </location>
</feature>
<keyword evidence="6 15" id="KW-0963">Cytoplasm</keyword>
<evidence type="ECO:0000256" key="14">
    <source>
        <dbReference type="ARBA" id="ARBA00049057"/>
    </source>
</evidence>
<dbReference type="Pfam" id="PF00586">
    <property type="entry name" value="AIRS"/>
    <property type="match status" value="1"/>
</dbReference>
<dbReference type="SUPFAM" id="SSF56042">
    <property type="entry name" value="PurM C-terminal domain-like"/>
    <property type="match status" value="1"/>
</dbReference>
<dbReference type="UniPathway" id="UPA00074">
    <property type="reaction ID" value="UER00129"/>
</dbReference>
<dbReference type="GO" id="GO:0004637">
    <property type="term" value="F:phosphoribosylamine-glycine ligase activity"/>
    <property type="evidence" value="ECO:0007669"/>
    <property type="project" value="TreeGrafter"/>
</dbReference>
<comment type="pathway">
    <text evidence="2 15">Purine metabolism; IMP biosynthesis via de novo pathway; 5-amino-1-(5-phospho-D-ribosyl)imidazole from N(2)-formyl-N(1)-(5-phospho-D-ribosyl)glycinamide: step 2/2.</text>
</comment>
<proteinExistence type="inferred from homology"/>
<keyword evidence="9 15" id="KW-0658">Purine biosynthesis</keyword>
<dbReference type="InterPro" id="IPR036921">
    <property type="entry name" value="PurM-like_N_sf"/>
</dbReference>
<dbReference type="GO" id="GO:0046084">
    <property type="term" value="P:adenine biosynthetic process"/>
    <property type="evidence" value="ECO:0007669"/>
    <property type="project" value="TreeGrafter"/>
</dbReference>
<dbReference type="InterPro" id="IPR004733">
    <property type="entry name" value="PurM_cligase"/>
</dbReference>
<dbReference type="GO" id="GO:0005524">
    <property type="term" value="F:ATP binding"/>
    <property type="evidence" value="ECO:0007669"/>
    <property type="project" value="UniProtKB-KW"/>
</dbReference>
<evidence type="ECO:0000256" key="11">
    <source>
        <dbReference type="ARBA" id="ARBA00031908"/>
    </source>
</evidence>
<keyword evidence="10 15" id="KW-0067">ATP-binding</keyword>
<dbReference type="EMBL" id="JACHGJ010000001">
    <property type="protein sequence ID" value="MBB6478638.1"/>
    <property type="molecule type" value="Genomic_DNA"/>
</dbReference>
<name>A0A841R7A5_9SPIO</name>
<dbReference type="GO" id="GO:0004641">
    <property type="term" value="F:phosphoribosylformylglycinamidine cyclo-ligase activity"/>
    <property type="evidence" value="ECO:0007669"/>
    <property type="project" value="UniProtKB-UniRule"/>
</dbReference>
<comment type="subcellular location">
    <subcellularLocation>
        <location evidence="1 15">Cytoplasm</location>
    </subcellularLocation>
</comment>
<evidence type="ECO:0000256" key="5">
    <source>
        <dbReference type="ARBA" id="ARBA00020367"/>
    </source>
</evidence>
<dbReference type="CDD" id="cd02196">
    <property type="entry name" value="PurM"/>
    <property type="match status" value="1"/>
</dbReference>
<evidence type="ECO:0000313" key="19">
    <source>
        <dbReference type="Proteomes" id="UP000587760"/>
    </source>
</evidence>
<keyword evidence="8 15" id="KW-0547">Nucleotide-binding</keyword>
<accession>A0A841R7A5</accession>
<evidence type="ECO:0000256" key="13">
    <source>
        <dbReference type="ARBA" id="ARBA00033093"/>
    </source>
</evidence>
<gene>
    <name evidence="15" type="primary">purM</name>
    <name evidence="18" type="ORF">HNR50_000271</name>
</gene>
<dbReference type="InterPro" id="IPR010918">
    <property type="entry name" value="PurM-like_C_dom"/>
</dbReference>
<reference evidence="18 19" key="1">
    <citation type="submission" date="2020-08" db="EMBL/GenBank/DDBJ databases">
        <title>Genomic Encyclopedia of Type Strains, Phase IV (KMG-IV): sequencing the most valuable type-strain genomes for metagenomic binning, comparative biology and taxonomic classification.</title>
        <authorList>
            <person name="Goeker M."/>
        </authorList>
    </citation>
    <scope>NUCLEOTIDE SEQUENCE [LARGE SCALE GENOMIC DNA]</scope>
    <source>
        <strain evidence="18 19">DSM 2461</strain>
    </source>
</reference>
<dbReference type="InterPro" id="IPR016188">
    <property type="entry name" value="PurM-like_N"/>
</dbReference>
<evidence type="ECO:0000259" key="17">
    <source>
        <dbReference type="Pfam" id="PF02769"/>
    </source>
</evidence>
<dbReference type="FunFam" id="3.30.1330.10:FF:000001">
    <property type="entry name" value="Phosphoribosylformylglycinamidine cyclo-ligase"/>
    <property type="match status" value="1"/>
</dbReference>
<evidence type="ECO:0000256" key="1">
    <source>
        <dbReference type="ARBA" id="ARBA00004496"/>
    </source>
</evidence>
<comment type="similarity">
    <text evidence="3 15">Belongs to the AIR synthase family.</text>
</comment>
<evidence type="ECO:0000256" key="6">
    <source>
        <dbReference type="ARBA" id="ARBA00022490"/>
    </source>
</evidence>
<sequence length="330" mass="35828">MITYKDSGVDKEEGYRAVDLIKESVRKTQGPEVLNRLGGFGSLYELGKYENPVLVSGTDGVGTKLAVALDKKVYDTVGIDCFAMCANDILCHGARPLFFLDYIACGKLEADVSSQIVKGITTACLESGTALVGGETAEMPGFYKDGDYDVAGFCVGVAEKSKLTGPEKAVEGDVVIGIASSGVHSNGFSLIRKLVKNLDEDFHGEPVWKELIKPTRLYIKPVLSLLEKYDIHSMAHITGGGLRENAPRSVAEGLGIEIDRDKIVIPDIFRYLEKKGVPHEDMWNTFNMGIGFLLVVPENEVDDILSDLSAFSMDASVIGKVIKGERFCFA</sequence>
<dbReference type="Proteomes" id="UP000587760">
    <property type="component" value="Unassembled WGS sequence"/>
</dbReference>
<dbReference type="PANTHER" id="PTHR10520">
    <property type="entry name" value="TRIFUNCTIONAL PURINE BIOSYNTHETIC PROTEIN ADENOSINE-3-RELATED"/>
    <property type="match status" value="1"/>
</dbReference>
<organism evidence="18 19">
    <name type="scientific">Spirochaeta isovalerica</name>
    <dbReference type="NCBI Taxonomy" id="150"/>
    <lineage>
        <taxon>Bacteria</taxon>
        <taxon>Pseudomonadati</taxon>
        <taxon>Spirochaetota</taxon>
        <taxon>Spirochaetia</taxon>
        <taxon>Spirochaetales</taxon>
        <taxon>Spirochaetaceae</taxon>
        <taxon>Spirochaeta</taxon>
    </lineage>
</organism>
<comment type="caution">
    <text evidence="18">The sequence shown here is derived from an EMBL/GenBank/DDBJ whole genome shotgun (WGS) entry which is preliminary data.</text>
</comment>
<dbReference type="GO" id="GO:0005829">
    <property type="term" value="C:cytosol"/>
    <property type="evidence" value="ECO:0007669"/>
    <property type="project" value="TreeGrafter"/>
</dbReference>
<dbReference type="Gene3D" id="3.30.1330.10">
    <property type="entry name" value="PurM-like, N-terminal domain"/>
    <property type="match status" value="1"/>
</dbReference>
<evidence type="ECO:0000313" key="18">
    <source>
        <dbReference type="EMBL" id="MBB6478638.1"/>
    </source>
</evidence>
<dbReference type="GO" id="GO:0006189">
    <property type="term" value="P:'de novo' IMP biosynthetic process"/>
    <property type="evidence" value="ECO:0007669"/>
    <property type="project" value="UniProtKB-UniRule"/>
</dbReference>
<dbReference type="HAMAP" id="MF_00741">
    <property type="entry name" value="AIRS"/>
    <property type="match status" value="1"/>
</dbReference>
<comment type="catalytic activity">
    <reaction evidence="14 15">
        <text>2-formamido-N(1)-(5-O-phospho-beta-D-ribosyl)acetamidine + ATP = 5-amino-1-(5-phospho-beta-D-ribosyl)imidazole + ADP + phosphate + H(+)</text>
        <dbReference type="Rhea" id="RHEA:23032"/>
        <dbReference type="ChEBI" id="CHEBI:15378"/>
        <dbReference type="ChEBI" id="CHEBI:30616"/>
        <dbReference type="ChEBI" id="CHEBI:43474"/>
        <dbReference type="ChEBI" id="CHEBI:137981"/>
        <dbReference type="ChEBI" id="CHEBI:147287"/>
        <dbReference type="ChEBI" id="CHEBI:456216"/>
        <dbReference type="EC" id="6.3.3.1"/>
    </reaction>
</comment>
<evidence type="ECO:0000256" key="7">
    <source>
        <dbReference type="ARBA" id="ARBA00022598"/>
    </source>
</evidence>
<dbReference type="Pfam" id="PF02769">
    <property type="entry name" value="AIRS_C"/>
    <property type="match status" value="1"/>
</dbReference>
<evidence type="ECO:0000256" key="2">
    <source>
        <dbReference type="ARBA" id="ARBA00004686"/>
    </source>
</evidence>
<evidence type="ECO:0000256" key="10">
    <source>
        <dbReference type="ARBA" id="ARBA00022840"/>
    </source>
</evidence>